<organism evidence="1 2">
    <name type="scientific">Plakobranchus ocellatus</name>
    <dbReference type="NCBI Taxonomy" id="259542"/>
    <lineage>
        <taxon>Eukaryota</taxon>
        <taxon>Metazoa</taxon>
        <taxon>Spiralia</taxon>
        <taxon>Lophotrochozoa</taxon>
        <taxon>Mollusca</taxon>
        <taxon>Gastropoda</taxon>
        <taxon>Heterobranchia</taxon>
        <taxon>Euthyneura</taxon>
        <taxon>Panpulmonata</taxon>
        <taxon>Sacoglossa</taxon>
        <taxon>Placobranchoidea</taxon>
        <taxon>Plakobranchidae</taxon>
        <taxon>Plakobranchus</taxon>
    </lineage>
</organism>
<dbReference type="EMBL" id="BLXT01008353">
    <property type="protein sequence ID" value="GFO47816.1"/>
    <property type="molecule type" value="Genomic_DNA"/>
</dbReference>
<dbReference type="AlphaFoldDB" id="A0AAV4DV77"/>
<evidence type="ECO:0000313" key="2">
    <source>
        <dbReference type="Proteomes" id="UP000735302"/>
    </source>
</evidence>
<name>A0AAV4DV77_9GAST</name>
<comment type="caution">
    <text evidence="1">The sequence shown here is derived from an EMBL/GenBank/DDBJ whole genome shotgun (WGS) entry which is preliminary data.</text>
</comment>
<evidence type="ECO:0000313" key="1">
    <source>
        <dbReference type="EMBL" id="GFO47816.1"/>
    </source>
</evidence>
<keyword evidence="2" id="KW-1185">Reference proteome</keyword>
<sequence>MEDAVEEGNFVSIPAEELVRPAPPTLQFDGTWQARLQGWTHPGISTSARLSGKSGQPLYVREDGQVILASLEGKGHITPTASISERNKDLNCQNWETKAPLGQPQGENF</sequence>
<reference evidence="1 2" key="1">
    <citation type="journal article" date="2021" name="Elife">
        <title>Chloroplast acquisition without the gene transfer in kleptoplastic sea slugs, Plakobranchus ocellatus.</title>
        <authorList>
            <person name="Maeda T."/>
            <person name="Takahashi S."/>
            <person name="Yoshida T."/>
            <person name="Shimamura S."/>
            <person name="Takaki Y."/>
            <person name="Nagai Y."/>
            <person name="Toyoda A."/>
            <person name="Suzuki Y."/>
            <person name="Arimoto A."/>
            <person name="Ishii H."/>
            <person name="Satoh N."/>
            <person name="Nishiyama T."/>
            <person name="Hasebe M."/>
            <person name="Maruyama T."/>
            <person name="Minagawa J."/>
            <person name="Obokata J."/>
            <person name="Shigenobu S."/>
        </authorList>
    </citation>
    <scope>NUCLEOTIDE SEQUENCE [LARGE SCALE GENOMIC DNA]</scope>
</reference>
<accession>A0AAV4DV77</accession>
<dbReference type="Proteomes" id="UP000735302">
    <property type="component" value="Unassembled WGS sequence"/>
</dbReference>
<gene>
    <name evidence="1" type="ORF">PoB_007432100</name>
</gene>
<protein>
    <submittedName>
        <fullName evidence="1">Uncharacterized protein</fullName>
    </submittedName>
</protein>
<proteinExistence type="predicted"/>